<evidence type="ECO:0000313" key="3">
    <source>
        <dbReference type="Proteomes" id="UP000308652"/>
    </source>
</evidence>
<dbReference type="Pfam" id="PF07714">
    <property type="entry name" value="PK_Tyr_Ser-Thr"/>
    <property type="match status" value="1"/>
</dbReference>
<sequence length="292" mass="32838">MTLFNPSTALRETRTMQYQVEGETPCSRCALYNKTTLPSLPPNFLINVLSNKRNAMLNLEDTQCATKIIQLIVDQLKRLPKHDSICREFAVELEVVPYRGMRVEGTMSDITNAVFNGKWCMNILVFLSRYPPAKCIPLILQIANIIKFLHKEGIVHGSIFPGNILINDAGAPLAMLANDFLPTTVSLSAQDLYKSPKSNDLEEITNTIEKLQLNKKLDLYSFTIYEGAAPFQNDQTLPGLLQKVTHVMLRGHCGLRKPIAMPDDLWGVLQKFWKNDPSMTIDEVISVCEANL</sequence>
<dbReference type="EMBL" id="ML213594">
    <property type="protein sequence ID" value="TFK41419.1"/>
    <property type="molecule type" value="Genomic_DNA"/>
</dbReference>
<gene>
    <name evidence="2" type="ORF">BDQ12DRAFT_663518</name>
</gene>
<proteinExistence type="predicted"/>
<dbReference type="InterPro" id="IPR001245">
    <property type="entry name" value="Ser-Thr/Tyr_kinase_cat_dom"/>
</dbReference>
<dbReference type="InterPro" id="IPR011009">
    <property type="entry name" value="Kinase-like_dom_sf"/>
</dbReference>
<dbReference type="SUPFAM" id="SSF56112">
    <property type="entry name" value="Protein kinase-like (PK-like)"/>
    <property type="match status" value="1"/>
</dbReference>
<dbReference type="InterPro" id="IPR000719">
    <property type="entry name" value="Prot_kinase_dom"/>
</dbReference>
<dbReference type="SMART" id="SM00220">
    <property type="entry name" value="S_TKc"/>
    <property type="match status" value="1"/>
</dbReference>
<dbReference type="GO" id="GO:0004672">
    <property type="term" value="F:protein kinase activity"/>
    <property type="evidence" value="ECO:0007669"/>
    <property type="project" value="InterPro"/>
</dbReference>
<accession>A0A5C3M7R1</accession>
<organism evidence="2 3">
    <name type="scientific">Crucibulum laeve</name>
    <dbReference type="NCBI Taxonomy" id="68775"/>
    <lineage>
        <taxon>Eukaryota</taxon>
        <taxon>Fungi</taxon>
        <taxon>Dikarya</taxon>
        <taxon>Basidiomycota</taxon>
        <taxon>Agaricomycotina</taxon>
        <taxon>Agaricomycetes</taxon>
        <taxon>Agaricomycetidae</taxon>
        <taxon>Agaricales</taxon>
        <taxon>Agaricineae</taxon>
        <taxon>Nidulariaceae</taxon>
        <taxon>Crucibulum</taxon>
    </lineage>
</organism>
<evidence type="ECO:0000313" key="2">
    <source>
        <dbReference type="EMBL" id="TFK41419.1"/>
    </source>
</evidence>
<name>A0A5C3M7R1_9AGAR</name>
<evidence type="ECO:0000259" key="1">
    <source>
        <dbReference type="SMART" id="SM00220"/>
    </source>
</evidence>
<dbReference type="AlphaFoldDB" id="A0A5C3M7R1"/>
<protein>
    <recommendedName>
        <fullName evidence="1">Protein kinase domain-containing protein</fullName>
    </recommendedName>
</protein>
<dbReference type="Gene3D" id="1.10.510.10">
    <property type="entry name" value="Transferase(Phosphotransferase) domain 1"/>
    <property type="match status" value="1"/>
</dbReference>
<dbReference type="Proteomes" id="UP000308652">
    <property type="component" value="Unassembled WGS sequence"/>
</dbReference>
<reference evidence="2 3" key="1">
    <citation type="journal article" date="2019" name="Nat. Ecol. Evol.">
        <title>Megaphylogeny resolves global patterns of mushroom evolution.</title>
        <authorList>
            <person name="Varga T."/>
            <person name="Krizsan K."/>
            <person name="Foldi C."/>
            <person name="Dima B."/>
            <person name="Sanchez-Garcia M."/>
            <person name="Sanchez-Ramirez S."/>
            <person name="Szollosi G.J."/>
            <person name="Szarkandi J.G."/>
            <person name="Papp V."/>
            <person name="Albert L."/>
            <person name="Andreopoulos W."/>
            <person name="Angelini C."/>
            <person name="Antonin V."/>
            <person name="Barry K.W."/>
            <person name="Bougher N.L."/>
            <person name="Buchanan P."/>
            <person name="Buyck B."/>
            <person name="Bense V."/>
            <person name="Catcheside P."/>
            <person name="Chovatia M."/>
            <person name="Cooper J."/>
            <person name="Damon W."/>
            <person name="Desjardin D."/>
            <person name="Finy P."/>
            <person name="Geml J."/>
            <person name="Haridas S."/>
            <person name="Hughes K."/>
            <person name="Justo A."/>
            <person name="Karasinski D."/>
            <person name="Kautmanova I."/>
            <person name="Kiss B."/>
            <person name="Kocsube S."/>
            <person name="Kotiranta H."/>
            <person name="LaButti K.M."/>
            <person name="Lechner B.E."/>
            <person name="Liimatainen K."/>
            <person name="Lipzen A."/>
            <person name="Lukacs Z."/>
            <person name="Mihaltcheva S."/>
            <person name="Morgado L.N."/>
            <person name="Niskanen T."/>
            <person name="Noordeloos M.E."/>
            <person name="Ohm R.A."/>
            <person name="Ortiz-Santana B."/>
            <person name="Ovrebo C."/>
            <person name="Racz N."/>
            <person name="Riley R."/>
            <person name="Savchenko A."/>
            <person name="Shiryaev A."/>
            <person name="Soop K."/>
            <person name="Spirin V."/>
            <person name="Szebenyi C."/>
            <person name="Tomsovsky M."/>
            <person name="Tulloss R.E."/>
            <person name="Uehling J."/>
            <person name="Grigoriev I.V."/>
            <person name="Vagvolgyi C."/>
            <person name="Papp T."/>
            <person name="Martin F.M."/>
            <person name="Miettinen O."/>
            <person name="Hibbett D.S."/>
            <person name="Nagy L.G."/>
        </authorList>
    </citation>
    <scope>NUCLEOTIDE SEQUENCE [LARGE SCALE GENOMIC DNA]</scope>
    <source>
        <strain evidence="2 3">CBS 166.37</strain>
    </source>
</reference>
<feature type="domain" description="Protein kinase" evidence="1">
    <location>
        <begin position="43"/>
        <end position="287"/>
    </location>
</feature>
<dbReference type="GO" id="GO:0005524">
    <property type="term" value="F:ATP binding"/>
    <property type="evidence" value="ECO:0007669"/>
    <property type="project" value="InterPro"/>
</dbReference>
<dbReference type="OrthoDB" id="346907at2759"/>
<keyword evidence="3" id="KW-1185">Reference proteome</keyword>